<feature type="chain" id="PRO_5039908117" evidence="2">
    <location>
        <begin position="25"/>
        <end position="167"/>
    </location>
</feature>
<evidence type="ECO:0000256" key="2">
    <source>
        <dbReference type="SAM" id="SignalP"/>
    </source>
</evidence>
<reference evidence="4" key="1">
    <citation type="submission" date="2025-08" db="UniProtKB">
        <authorList>
            <consortium name="RefSeq"/>
        </authorList>
    </citation>
    <scope>IDENTIFICATION</scope>
    <source>
        <strain evidence="4">Ishihara</strain>
        <tissue evidence="4">Whole body</tissue>
    </source>
</reference>
<dbReference type="GeneID" id="111362925"/>
<accession>A0A9J7EV47</accession>
<keyword evidence="2" id="KW-0732">Signal</keyword>
<dbReference type="KEGG" id="sliu:111362925"/>
<dbReference type="Proteomes" id="UP000301870">
    <property type="component" value="Unplaced"/>
</dbReference>
<feature type="compositionally biased region" description="Pro residues" evidence="1">
    <location>
        <begin position="86"/>
        <end position="108"/>
    </location>
</feature>
<sequence length="167" mass="18624">MFLSKAFVVLLVAFLGPSWFPGDGFVSASPLPQLNPTNSQAPLNTNSVPIPGSHNGYGYNSSSLQYNSPSQQYNPPPQQYNAPPQQYNPPPQHYNPPPQQYNLPPQPYYPQQPQVMYPQQPQVIYVQPQNQGPKKPPLLRTWDGLNDWAQNIAMGALGQNPLKESKN</sequence>
<protein>
    <submittedName>
        <fullName evidence="4">Extensin-1-like</fullName>
    </submittedName>
</protein>
<evidence type="ECO:0000313" key="4">
    <source>
        <dbReference type="RefSeq" id="XP_022835466.1"/>
    </source>
</evidence>
<name>A0A9J7EV47_SPOLT</name>
<evidence type="ECO:0000256" key="1">
    <source>
        <dbReference type="SAM" id="MobiDB-lite"/>
    </source>
</evidence>
<feature type="region of interest" description="Disordered" evidence="1">
    <location>
        <begin position="37"/>
        <end position="108"/>
    </location>
</feature>
<dbReference type="OrthoDB" id="7493206at2759"/>
<keyword evidence="3" id="KW-1185">Reference proteome</keyword>
<feature type="signal peptide" evidence="2">
    <location>
        <begin position="1"/>
        <end position="24"/>
    </location>
</feature>
<feature type="compositionally biased region" description="Polar residues" evidence="1">
    <location>
        <begin position="37"/>
        <end position="48"/>
    </location>
</feature>
<gene>
    <name evidence="4" type="primary">LOC111362925</name>
</gene>
<proteinExistence type="predicted"/>
<organism evidence="3 4">
    <name type="scientific">Spodoptera litura</name>
    <name type="common">Asian cotton leafworm</name>
    <dbReference type="NCBI Taxonomy" id="69820"/>
    <lineage>
        <taxon>Eukaryota</taxon>
        <taxon>Metazoa</taxon>
        <taxon>Ecdysozoa</taxon>
        <taxon>Arthropoda</taxon>
        <taxon>Hexapoda</taxon>
        <taxon>Insecta</taxon>
        <taxon>Pterygota</taxon>
        <taxon>Neoptera</taxon>
        <taxon>Endopterygota</taxon>
        <taxon>Lepidoptera</taxon>
        <taxon>Glossata</taxon>
        <taxon>Ditrysia</taxon>
        <taxon>Noctuoidea</taxon>
        <taxon>Noctuidae</taxon>
        <taxon>Amphipyrinae</taxon>
        <taxon>Spodoptera</taxon>
    </lineage>
</organism>
<dbReference type="RefSeq" id="XP_022835466.1">
    <property type="nucleotide sequence ID" value="XM_022979698.1"/>
</dbReference>
<evidence type="ECO:0000313" key="3">
    <source>
        <dbReference type="Proteomes" id="UP000301870"/>
    </source>
</evidence>
<feature type="compositionally biased region" description="Low complexity" evidence="1">
    <location>
        <begin position="52"/>
        <end position="85"/>
    </location>
</feature>
<dbReference type="AlphaFoldDB" id="A0A9J7EV47"/>